<dbReference type="GO" id="GO:0046983">
    <property type="term" value="F:protein dimerization activity"/>
    <property type="evidence" value="ECO:0007669"/>
    <property type="project" value="InterPro"/>
</dbReference>
<dbReference type="AlphaFoldDB" id="A0A2T7PPU5"/>
<feature type="compositionally biased region" description="Basic and acidic residues" evidence="6">
    <location>
        <begin position="475"/>
        <end position="484"/>
    </location>
</feature>
<feature type="domain" description="BHLH" evidence="7">
    <location>
        <begin position="68"/>
        <end position="125"/>
    </location>
</feature>
<keyword evidence="4" id="KW-0804">Transcription</keyword>
<dbReference type="Proteomes" id="UP000245119">
    <property type="component" value="Linkage Group LG2"/>
</dbReference>
<evidence type="ECO:0000259" key="8">
    <source>
        <dbReference type="PROSITE" id="PS51054"/>
    </source>
</evidence>
<reference evidence="9 10" key="1">
    <citation type="submission" date="2018-04" db="EMBL/GenBank/DDBJ databases">
        <title>The genome of golden apple snail Pomacea canaliculata provides insight into stress tolerance and invasive adaptation.</title>
        <authorList>
            <person name="Liu C."/>
            <person name="Liu B."/>
            <person name="Ren Y."/>
            <person name="Zhang Y."/>
            <person name="Wang H."/>
            <person name="Li S."/>
            <person name="Jiang F."/>
            <person name="Yin L."/>
            <person name="Zhang G."/>
            <person name="Qian W."/>
            <person name="Fan W."/>
        </authorList>
    </citation>
    <scope>NUCLEOTIDE SEQUENCE [LARGE SCALE GENOMIC DNA]</scope>
    <source>
        <strain evidence="9">SZHN2017</strain>
        <tissue evidence="9">Muscle</tissue>
    </source>
</reference>
<dbReference type="OrthoDB" id="6085656at2759"/>
<keyword evidence="10" id="KW-1185">Reference proteome</keyword>
<dbReference type="InterPro" id="IPR036638">
    <property type="entry name" value="HLH_DNA-bd_sf"/>
</dbReference>
<dbReference type="PROSITE" id="PS51054">
    <property type="entry name" value="ORANGE"/>
    <property type="match status" value="1"/>
</dbReference>
<dbReference type="PROSITE" id="PS50888">
    <property type="entry name" value="BHLH"/>
    <property type="match status" value="1"/>
</dbReference>
<dbReference type="GO" id="GO:0006355">
    <property type="term" value="P:regulation of DNA-templated transcription"/>
    <property type="evidence" value="ECO:0007669"/>
    <property type="project" value="InterPro"/>
</dbReference>
<dbReference type="SUPFAM" id="SSF47459">
    <property type="entry name" value="HLH, helix-loop-helix DNA-binding domain"/>
    <property type="match status" value="1"/>
</dbReference>
<evidence type="ECO:0000313" key="10">
    <source>
        <dbReference type="Proteomes" id="UP000245119"/>
    </source>
</evidence>
<dbReference type="SMART" id="SM00511">
    <property type="entry name" value="ORANGE"/>
    <property type="match status" value="1"/>
</dbReference>
<dbReference type="SUPFAM" id="SSF158457">
    <property type="entry name" value="Orange domain-like"/>
    <property type="match status" value="1"/>
</dbReference>
<comment type="caution">
    <text evidence="9">The sequence shown here is derived from an EMBL/GenBank/DDBJ whole genome shotgun (WGS) entry which is preliminary data.</text>
</comment>
<dbReference type="InterPro" id="IPR011598">
    <property type="entry name" value="bHLH_dom"/>
</dbReference>
<sequence length="484" mass="50905">MWDTVFVGSDTHTVCVEQCGWEEGERKQESCTRVEVGLQGRRGTYGVERGQRSCLSAIPAFNGFYQHNASSSKPIMEKRRRARINASLAELKSLLLEVIKKEGARHSKMEKADILEMAVKHLRQIQRQQYTSGGTDPTLSDKYRLGFNECAQEVSRYLGASEEDDAELRARLLNHLANCIASSDSPSPVSLTPSSPEPLHTFSHAQGNVSPALCPAGAPVIVKPTPSVPGHSVGQAALARFAVAMASAEGGEGNSSSAAVLIPTTEINNNIPTIADNNIVSSCTINSTTPQVTLTSTTQSQAIPSPSCWGSSSYIIPIYASPGLAASVSWATTTTPASSAVQVPFPVMAAPQVSAGAAVAGGAQASIVTLSPQQIVPAFPPVSVTQVLAAGVGGSLSWESSKPTYSPLCPGTAVSVSEASTSSSPFISLSKFRASPSPAPQPPPALPSSGDKGNELPHEDRESSALFRPAPVVQPRDEPLWRPW</sequence>
<protein>
    <submittedName>
        <fullName evidence="9">Uncharacterized protein</fullName>
    </submittedName>
</protein>
<comment type="subcellular location">
    <subcellularLocation>
        <location evidence="1">Nucleus</location>
    </subcellularLocation>
</comment>
<dbReference type="SMART" id="SM00353">
    <property type="entry name" value="HLH"/>
    <property type="match status" value="1"/>
</dbReference>
<organism evidence="9 10">
    <name type="scientific">Pomacea canaliculata</name>
    <name type="common">Golden apple snail</name>
    <dbReference type="NCBI Taxonomy" id="400727"/>
    <lineage>
        <taxon>Eukaryota</taxon>
        <taxon>Metazoa</taxon>
        <taxon>Spiralia</taxon>
        <taxon>Lophotrochozoa</taxon>
        <taxon>Mollusca</taxon>
        <taxon>Gastropoda</taxon>
        <taxon>Caenogastropoda</taxon>
        <taxon>Architaenioglossa</taxon>
        <taxon>Ampullarioidea</taxon>
        <taxon>Ampullariidae</taxon>
        <taxon>Pomacea</taxon>
    </lineage>
</organism>
<dbReference type="PANTHER" id="PTHR10985">
    <property type="entry name" value="BASIC HELIX-LOOP-HELIX TRANSCRIPTION FACTOR, HES-RELATED"/>
    <property type="match status" value="1"/>
</dbReference>
<evidence type="ECO:0000313" key="9">
    <source>
        <dbReference type="EMBL" id="PVD35397.1"/>
    </source>
</evidence>
<feature type="compositionally biased region" description="Basic and acidic residues" evidence="6">
    <location>
        <begin position="452"/>
        <end position="463"/>
    </location>
</feature>
<keyword evidence="2" id="KW-0805">Transcription regulation</keyword>
<dbReference type="InterPro" id="IPR050370">
    <property type="entry name" value="HES_HEY"/>
</dbReference>
<evidence type="ECO:0000256" key="5">
    <source>
        <dbReference type="ARBA" id="ARBA00023242"/>
    </source>
</evidence>
<feature type="domain" description="Orange" evidence="8">
    <location>
        <begin position="143"/>
        <end position="176"/>
    </location>
</feature>
<feature type="region of interest" description="Disordered" evidence="6">
    <location>
        <begin position="431"/>
        <end position="484"/>
    </location>
</feature>
<proteinExistence type="predicted"/>
<dbReference type="GO" id="GO:0003677">
    <property type="term" value="F:DNA binding"/>
    <property type="evidence" value="ECO:0007669"/>
    <property type="project" value="UniProtKB-KW"/>
</dbReference>
<dbReference type="EMBL" id="PZQS01000002">
    <property type="protein sequence ID" value="PVD35397.1"/>
    <property type="molecule type" value="Genomic_DNA"/>
</dbReference>
<keyword evidence="3" id="KW-0238">DNA-binding</keyword>
<accession>A0A2T7PPU5</accession>
<dbReference type="Pfam" id="PF07527">
    <property type="entry name" value="Hairy_orange"/>
    <property type="match status" value="1"/>
</dbReference>
<dbReference type="GO" id="GO:0005634">
    <property type="term" value="C:nucleus"/>
    <property type="evidence" value="ECO:0007669"/>
    <property type="project" value="UniProtKB-SubCell"/>
</dbReference>
<dbReference type="Pfam" id="PF00010">
    <property type="entry name" value="HLH"/>
    <property type="match status" value="1"/>
</dbReference>
<dbReference type="FunFam" id="4.10.280.10:FF:000009">
    <property type="entry name" value="Transcription factor HES-1"/>
    <property type="match status" value="1"/>
</dbReference>
<dbReference type="CDD" id="cd18913">
    <property type="entry name" value="bHLH-O_hairy_like"/>
    <property type="match status" value="1"/>
</dbReference>
<evidence type="ECO:0000256" key="1">
    <source>
        <dbReference type="ARBA" id="ARBA00004123"/>
    </source>
</evidence>
<dbReference type="InterPro" id="IPR003650">
    <property type="entry name" value="Orange_dom"/>
</dbReference>
<evidence type="ECO:0000256" key="4">
    <source>
        <dbReference type="ARBA" id="ARBA00023163"/>
    </source>
</evidence>
<evidence type="ECO:0000256" key="2">
    <source>
        <dbReference type="ARBA" id="ARBA00023015"/>
    </source>
</evidence>
<keyword evidence="5" id="KW-0539">Nucleus</keyword>
<dbReference type="Gene3D" id="4.10.280.10">
    <property type="entry name" value="Helix-loop-helix DNA-binding domain"/>
    <property type="match status" value="1"/>
</dbReference>
<name>A0A2T7PPU5_POMCA</name>
<dbReference type="STRING" id="400727.A0A2T7PPU5"/>
<feature type="compositionally biased region" description="Pro residues" evidence="6">
    <location>
        <begin position="437"/>
        <end position="446"/>
    </location>
</feature>
<evidence type="ECO:0000259" key="7">
    <source>
        <dbReference type="PROSITE" id="PS50888"/>
    </source>
</evidence>
<evidence type="ECO:0000256" key="6">
    <source>
        <dbReference type="SAM" id="MobiDB-lite"/>
    </source>
</evidence>
<dbReference type="Gene3D" id="6.10.250.980">
    <property type="match status" value="1"/>
</dbReference>
<evidence type="ECO:0000256" key="3">
    <source>
        <dbReference type="ARBA" id="ARBA00023125"/>
    </source>
</evidence>
<gene>
    <name evidence="9" type="ORF">C0Q70_02359</name>
</gene>